<dbReference type="PANTHER" id="PTHR10492:SF95">
    <property type="entry name" value="HELITRON HELICASE-LIKE DOMAIN-CONTAINING PROTEIN"/>
    <property type="match status" value="1"/>
</dbReference>
<keyword evidence="2" id="KW-1185">Reference proteome</keyword>
<organism evidence="1 2">
    <name type="scientific">Chilo suppressalis</name>
    <name type="common">Asiatic rice borer moth</name>
    <dbReference type="NCBI Taxonomy" id="168631"/>
    <lineage>
        <taxon>Eukaryota</taxon>
        <taxon>Metazoa</taxon>
        <taxon>Ecdysozoa</taxon>
        <taxon>Arthropoda</taxon>
        <taxon>Hexapoda</taxon>
        <taxon>Insecta</taxon>
        <taxon>Pterygota</taxon>
        <taxon>Neoptera</taxon>
        <taxon>Endopterygota</taxon>
        <taxon>Lepidoptera</taxon>
        <taxon>Glossata</taxon>
        <taxon>Ditrysia</taxon>
        <taxon>Pyraloidea</taxon>
        <taxon>Crambidae</taxon>
        <taxon>Crambinae</taxon>
        <taxon>Chilo</taxon>
    </lineage>
</organism>
<proteinExistence type="predicted"/>
<dbReference type="EMBL" id="OU963903">
    <property type="protein sequence ID" value="CAH0397956.1"/>
    <property type="molecule type" value="Genomic_DNA"/>
</dbReference>
<sequence length="256" mass="28499">MGSLLPPLNEQPQFLQMYFMGDDDASTETDDRCQIILGMERVTVPGRRVCSHVALCRSAKALHVECVTKRMERRVQGALVDGWPGVKALDAPGRIYSVHITHFECYCVRLLLTRIRGPTSFQALKIVVGQEKATFQEACEAMELLEDDGHWDATNEYAMLCRSATTLRKLFAIMRSTCGPSNPRQLWDKYKNTLSEDIARRYQGITLADDDIIFNEALKLCKDKVVALAAASSGIAATWLSGGRTGHYGPTYSSSQ</sequence>
<protein>
    <submittedName>
        <fullName evidence="1">Uncharacterized protein</fullName>
    </submittedName>
</protein>
<gene>
    <name evidence="1" type="ORF">CHILSU_LOCUS1058</name>
</gene>
<evidence type="ECO:0000313" key="1">
    <source>
        <dbReference type="EMBL" id="CAH0397956.1"/>
    </source>
</evidence>
<name>A0ABN8ATT5_CHISP</name>
<accession>A0ABN8ATT5</accession>
<reference evidence="1" key="1">
    <citation type="submission" date="2021-12" db="EMBL/GenBank/DDBJ databases">
        <authorList>
            <person name="King R."/>
        </authorList>
    </citation>
    <scope>NUCLEOTIDE SEQUENCE</scope>
</reference>
<dbReference type="PANTHER" id="PTHR10492">
    <property type="match status" value="1"/>
</dbReference>
<evidence type="ECO:0000313" key="2">
    <source>
        <dbReference type="Proteomes" id="UP001153292"/>
    </source>
</evidence>
<dbReference type="Proteomes" id="UP001153292">
    <property type="component" value="Chromosome 10"/>
</dbReference>